<dbReference type="Proteomes" id="UP000494106">
    <property type="component" value="Unassembled WGS sequence"/>
</dbReference>
<proteinExistence type="predicted"/>
<accession>A0A8S0ZTM3</accession>
<dbReference type="EMBL" id="CADEBC010000487">
    <property type="protein sequence ID" value="CAB3236469.1"/>
    <property type="molecule type" value="Genomic_DNA"/>
</dbReference>
<dbReference type="AlphaFoldDB" id="A0A8S0ZTM3"/>
<reference evidence="1 2" key="1">
    <citation type="submission" date="2020-04" db="EMBL/GenBank/DDBJ databases">
        <authorList>
            <person name="Wallbank WR R."/>
            <person name="Pardo Diaz C."/>
            <person name="Kozak K."/>
            <person name="Martin S."/>
            <person name="Jiggins C."/>
            <person name="Moest M."/>
            <person name="Warren A I."/>
            <person name="Byers J.R.P. K."/>
            <person name="Montejo-Kovacevich G."/>
            <person name="Yen C E."/>
        </authorList>
    </citation>
    <scope>NUCLEOTIDE SEQUENCE [LARGE SCALE GENOMIC DNA]</scope>
</reference>
<sequence>MVLGFSLRLSGQGAEFAIRLFLLERAGTQWRVARHALMRGGIMPPLTELPVTFSTKLEYFNGNHKLNNTLAENMTRYEYCFVSGRRCRVRKQANIRLCSRQHPHSDCERLPTAVPS</sequence>
<comment type="caution">
    <text evidence="1">The sequence shown here is derived from an EMBL/GenBank/DDBJ whole genome shotgun (WGS) entry which is preliminary data.</text>
</comment>
<organism evidence="1 2">
    <name type="scientific">Arctia plantaginis</name>
    <name type="common">Wood tiger moth</name>
    <name type="synonym">Phalaena plantaginis</name>
    <dbReference type="NCBI Taxonomy" id="874455"/>
    <lineage>
        <taxon>Eukaryota</taxon>
        <taxon>Metazoa</taxon>
        <taxon>Ecdysozoa</taxon>
        <taxon>Arthropoda</taxon>
        <taxon>Hexapoda</taxon>
        <taxon>Insecta</taxon>
        <taxon>Pterygota</taxon>
        <taxon>Neoptera</taxon>
        <taxon>Endopterygota</taxon>
        <taxon>Lepidoptera</taxon>
        <taxon>Glossata</taxon>
        <taxon>Ditrysia</taxon>
        <taxon>Noctuoidea</taxon>
        <taxon>Erebidae</taxon>
        <taxon>Arctiinae</taxon>
        <taxon>Arctia</taxon>
    </lineage>
</organism>
<gene>
    <name evidence="1" type="ORF">APLA_LOCUS6568</name>
</gene>
<evidence type="ECO:0000313" key="1">
    <source>
        <dbReference type="EMBL" id="CAB3236469.1"/>
    </source>
</evidence>
<protein>
    <submittedName>
        <fullName evidence="1">Uncharacterized protein</fullName>
    </submittedName>
</protein>
<name>A0A8S0ZTM3_ARCPL</name>
<keyword evidence="2" id="KW-1185">Reference proteome</keyword>
<evidence type="ECO:0000313" key="2">
    <source>
        <dbReference type="Proteomes" id="UP000494106"/>
    </source>
</evidence>